<feature type="compositionally biased region" description="Low complexity" evidence="1">
    <location>
        <begin position="281"/>
        <end position="297"/>
    </location>
</feature>
<feature type="region of interest" description="Disordered" evidence="1">
    <location>
        <begin position="274"/>
        <end position="299"/>
    </location>
</feature>
<dbReference type="Proteomes" id="UP000015241">
    <property type="component" value="Unassembled WGS sequence"/>
</dbReference>
<accession>S8EHN6</accession>
<dbReference type="EMBL" id="KE504133">
    <property type="protein sequence ID" value="EPT02774.1"/>
    <property type="molecule type" value="Genomic_DNA"/>
</dbReference>
<dbReference type="AlphaFoldDB" id="S8EHN6"/>
<dbReference type="eggNOG" id="ENOG502SDNV">
    <property type="taxonomic scope" value="Eukaryota"/>
</dbReference>
<feature type="compositionally biased region" description="Low complexity" evidence="1">
    <location>
        <begin position="1"/>
        <end position="16"/>
    </location>
</feature>
<reference evidence="2 3" key="1">
    <citation type="journal article" date="2012" name="Science">
        <title>The Paleozoic origin of enzymatic lignin decomposition reconstructed from 31 fungal genomes.</title>
        <authorList>
            <person name="Floudas D."/>
            <person name="Binder M."/>
            <person name="Riley R."/>
            <person name="Barry K."/>
            <person name="Blanchette R.A."/>
            <person name="Henrissat B."/>
            <person name="Martinez A.T."/>
            <person name="Otillar R."/>
            <person name="Spatafora J.W."/>
            <person name="Yadav J.S."/>
            <person name="Aerts A."/>
            <person name="Benoit I."/>
            <person name="Boyd A."/>
            <person name="Carlson A."/>
            <person name="Copeland A."/>
            <person name="Coutinho P.M."/>
            <person name="de Vries R.P."/>
            <person name="Ferreira P."/>
            <person name="Findley K."/>
            <person name="Foster B."/>
            <person name="Gaskell J."/>
            <person name="Glotzer D."/>
            <person name="Gorecki P."/>
            <person name="Heitman J."/>
            <person name="Hesse C."/>
            <person name="Hori C."/>
            <person name="Igarashi K."/>
            <person name="Jurgens J.A."/>
            <person name="Kallen N."/>
            <person name="Kersten P."/>
            <person name="Kohler A."/>
            <person name="Kuees U."/>
            <person name="Kumar T.K.A."/>
            <person name="Kuo A."/>
            <person name="LaButti K."/>
            <person name="Larrondo L.F."/>
            <person name="Lindquist E."/>
            <person name="Ling A."/>
            <person name="Lombard V."/>
            <person name="Lucas S."/>
            <person name="Lundell T."/>
            <person name="Martin R."/>
            <person name="McLaughlin D.J."/>
            <person name="Morgenstern I."/>
            <person name="Morin E."/>
            <person name="Murat C."/>
            <person name="Nagy L.G."/>
            <person name="Nolan M."/>
            <person name="Ohm R.A."/>
            <person name="Patyshakuliyeva A."/>
            <person name="Rokas A."/>
            <person name="Ruiz-Duenas F.J."/>
            <person name="Sabat G."/>
            <person name="Salamov A."/>
            <person name="Samejima M."/>
            <person name="Schmutz J."/>
            <person name="Slot J.C."/>
            <person name="St John F."/>
            <person name="Stenlid J."/>
            <person name="Sun H."/>
            <person name="Sun S."/>
            <person name="Syed K."/>
            <person name="Tsang A."/>
            <person name="Wiebenga A."/>
            <person name="Young D."/>
            <person name="Pisabarro A."/>
            <person name="Eastwood D.C."/>
            <person name="Martin F."/>
            <person name="Cullen D."/>
            <person name="Grigoriev I.V."/>
            <person name="Hibbett D.S."/>
        </authorList>
    </citation>
    <scope>NUCLEOTIDE SEQUENCE</scope>
    <source>
        <strain evidence="3">FP-58527</strain>
    </source>
</reference>
<dbReference type="OrthoDB" id="3363286at2759"/>
<organism evidence="2 3">
    <name type="scientific">Fomitopsis schrenkii</name>
    <name type="common">Brown rot fungus</name>
    <dbReference type="NCBI Taxonomy" id="2126942"/>
    <lineage>
        <taxon>Eukaryota</taxon>
        <taxon>Fungi</taxon>
        <taxon>Dikarya</taxon>
        <taxon>Basidiomycota</taxon>
        <taxon>Agaricomycotina</taxon>
        <taxon>Agaricomycetes</taxon>
        <taxon>Polyporales</taxon>
        <taxon>Fomitopsis</taxon>
    </lineage>
</organism>
<evidence type="ECO:0000313" key="3">
    <source>
        <dbReference type="Proteomes" id="UP000015241"/>
    </source>
</evidence>
<evidence type="ECO:0000313" key="2">
    <source>
        <dbReference type="EMBL" id="EPT02774.1"/>
    </source>
</evidence>
<sequence>MPRLVPRLLQRLQAPPSKQPIVFDRPRPKIRQRPGPSPPCPPLSPQGRTQSIILDSLHPIMAISKSRRHKEPYAPLRINSALQKHTRNQVREWHPVQVMSEQERTLWASPYLRMLATTVRLSAVGNRHMPSAFLLRFSAKRMPSGPVVVVPDALEHPKFRQAQRPGTGHYVICRKDAIAVMRDRHTWRRVYPTAQPHPKLEEQIGHLLRVRILQELHLLLQTLRRKPCGDGDADTPLLRRLTRAEWGALRESGTIPQEDAIAVIVVPPLNRDHVTRERPEPSMSSLPPTTPAPTQTRPLPPISTLMPTTSDWFDGQLSTILPQAKVPLYNGLALFPRPEQRASCYKLLTAILDTERRARQHAKAKDREDPDDESRHAFLLRSNAATLLRADTVPLAIALWRLRLWEGQGWDLGGSTEYVGPWADR</sequence>
<evidence type="ECO:0000256" key="1">
    <source>
        <dbReference type="SAM" id="MobiDB-lite"/>
    </source>
</evidence>
<feature type="compositionally biased region" description="Pro residues" evidence="1">
    <location>
        <begin position="35"/>
        <end position="44"/>
    </location>
</feature>
<name>S8EHN6_FOMSC</name>
<dbReference type="STRING" id="743788.S8EHN6"/>
<proteinExistence type="predicted"/>
<gene>
    <name evidence="2" type="ORF">FOMPIDRAFT_1159826</name>
</gene>
<protein>
    <submittedName>
        <fullName evidence="2">Uncharacterized protein</fullName>
    </submittedName>
</protein>
<dbReference type="InParanoid" id="S8EHN6"/>
<dbReference type="HOGENOM" id="CLU_048619_0_0_1"/>
<keyword evidence="3" id="KW-1185">Reference proteome</keyword>
<feature type="region of interest" description="Disordered" evidence="1">
    <location>
        <begin position="1"/>
        <end position="48"/>
    </location>
</feature>